<dbReference type="GO" id="GO:0005737">
    <property type="term" value="C:cytoplasm"/>
    <property type="evidence" value="ECO:0007669"/>
    <property type="project" value="UniProtKB-SubCell"/>
</dbReference>
<comment type="subcellular location">
    <subcellularLocation>
        <location evidence="2 11">Cytoplasm</location>
    </subcellularLocation>
</comment>
<evidence type="ECO:0000256" key="11">
    <source>
        <dbReference type="RuleBase" id="RU364042"/>
    </source>
</evidence>
<keyword evidence="7 11" id="KW-0285">Flavoprotein</keyword>
<dbReference type="CDD" id="cd04741">
    <property type="entry name" value="DHOD_1A_like"/>
    <property type="match status" value="1"/>
</dbReference>
<protein>
    <recommendedName>
        <fullName evidence="5 11">Dihydroorotate dehydrogenase (fumarate)</fullName>
        <ecNumber evidence="11">1.3.98.1</ecNumber>
    </recommendedName>
    <alternativeName>
        <fullName evidence="11">Dihydroorotate oxidase</fullName>
    </alternativeName>
</protein>
<comment type="pathway">
    <text evidence="3 11">Pyrimidine metabolism; UMP biosynthesis via de novo pathway.</text>
</comment>
<evidence type="ECO:0000256" key="2">
    <source>
        <dbReference type="ARBA" id="ARBA00004496"/>
    </source>
</evidence>
<dbReference type="Pfam" id="PF01180">
    <property type="entry name" value="DHO_dh"/>
    <property type="match status" value="1"/>
</dbReference>
<dbReference type="GO" id="GO:0006207">
    <property type="term" value="P:'de novo' pyrimidine nucleobase biosynthetic process"/>
    <property type="evidence" value="ECO:0007669"/>
    <property type="project" value="TreeGrafter"/>
</dbReference>
<evidence type="ECO:0000313" key="15">
    <source>
        <dbReference type="Proteomes" id="UP000319160"/>
    </source>
</evidence>
<comment type="cofactor">
    <cofactor evidence="1 11">
        <name>FMN</name>
        <dbReference type="ChEBI" id="CHEBI:58210"/>
    </cofactor>
</comment>
<comment type="function">
    <text evidence="11">Catalyzes the conversion of dihydroorotate to orotate with fumarate as the electron acceptor.</text>
</comment>
<evidence type="ECO:0000256" key="5">
    <source>
        <dbReference type="ARBA" id="ARBA00021374"/>
    </source>
</evidence>
<dbReference type="PANTHER" id="PTHR48109">
    <property type="entry name" value="DIHYDROOROTATE DEHYDROGENASE (QUINONE), MITOCHONDRIAL-RELATED"/>
    <property type="match status" value="1"/>
</dbReference>
<evidence type="ECO:0000256" key="3">
    <source>
        <dbReference type="ARBA" id="ARBA00004725"/>
    </source>
</evidence>
<evidence type="ECO:0000256" key="10">
    <source>
        <dbReference type="ARBA" id="ARBA00023002"/>
    </source>
</evidence>
<dbReference type="PANTHER" id="PTHR48109:SF1">
    <property type="entry name" value="DIHYDROOROTATE DEHYDROGENASE (FUMARATE)"/>
    <property type="match status" value="1"/>
</dbReference>
<dbReference type="GO" id="GO:1990663">
    <property type="term" value="F:dihydroorotate dehydrogenase (fumarate) activity"/>
    <property type="evidence" value="ECO:0007669"/>
    <property type="project" value="UniProtKB-EC"/>
</dbReference>
<comment type="caution">
    <text evidence="14">The sequence shown here is derived from an EMBL/GenBank/DDBJ whole genome shotgun (WGS) entry which is preliminary data.</text>
</comment>
<dbReference type="InterPro" id="IPR023359">
    <property type="entry name" value="Dihydro_DH_chainA_dom2"/>
</dbReference>
<proteinExistence type="inferred from homology"/>
<dbReference type="InterPro" id="IPR033886">
    <property type="entry name" value="DHOD_1A"/>
</dbReference>
<comment type="catalytic activity">
    <reaction evidence="11">
        <text>(S)-dihydroorotate + fumarate = orotate + succinate</text>
        <dbReference type="Rhea" id="RHEA:30059"/>
        <dbReference type="ChEBI" id="CHEBI:29806"/>
        <dbReference type="ChEBI" id="CHEBI:30031"/>
        <dbReference type="ChEBI" id="CHEBI:30839"/>
        <dbReference type="ChEBI" id="CHEBI:30864"/>
        <dbReference type="EC" id="1.3.98.1"/>
    </reaction>
</comment>
<dbReference type="SUPFAM" id="SSF51395">
    <property type="entry name" value="FMN-linked oxidoreductases"/>
    <property type="match status" value="1"/>
</dbReference>
<evidence type="ECO:0000313" key="14">
    <source>
        <dbReference type="EMBL" id="TRX95829.1"/>
    </source>
</evidence>
<evidence type="ECO:0000256" key="8">
    <source>
        <dbReference type="ARBA" id="ARBA00022643"/>
    </source>
</evidence>
<organism evidence="14 15">
    <name type="scientific">Xylaria flabelliformis</name>
    <dbReference type="NCBI Taxonomy" id="2512241"/>
    <lineage>
        <taxon>Eukaryota</taxon>
        <taxon>Fungi</taxon>
        <taxon>Dikarya</taxon>
        <taxon>Ascomycota</taxon>
        <taxon>Pezizomycotina</taxon>
        <taxon>Sordariomycetes</taxon>
        <taxon>Xylariomycetidae</taxon>
        <taxon>Xylariales</taxon>
        <taxon>Xylariaceae</taxon>
        <taxon>Xylaria</taxon>
    </lineage>
</organism>
<sequence>MRVDDHLPPSLRIDPPLLNSANPWATTLEQLRDLYNCPATGAVTTRTALLEGFPHDEGVHQYAIFEAGTHHRVSGKSDMNMEKDRGDTSLNTLGYSPIPLDGYLGFIRQIDEEVKAEGPKEGEHEGQERLGGRKPFIVSVTGTPDEVAECYRRIARCAGDVGMPLAMEINLSCPNIPGKPPPAYEGGALRGCVRRVAEESYKIRHGDGDGDGNREEGKGGGVEVPWGVKTPPYTHAGQFDMFVSSLRDCAVSAPGRPSVCPLTFVTATNTLGSCLLLSDSESQSGSEKTFEPVLPGLGIGGLAGAPLHPLALGNVATLRRLLDEDATTRHVLLLGIGGVADKEGYGRMRSVGAAAVGVGTALGVRGLGVFGEIWDGLGEG</sequence>
<reference evidence="15" key="1">
    <citation type="submission" date="2019-06" db="EMBL/GenBank/DDBJ databases">
        <title>Draft genome sequence of the griseofulvin-producing fungus Xylaria cubensis strain G536.</title>
        <authorList>
            <person name="Mead M.E."/>
            <person name="Raja H.A."/>
            <person name="Steenwyk J.L."/>
            <person name="Knowles S.L."/>
            <person name="Oberlies N.H."/>
            <person name="Rokas A."/>
        </authorList>
    </citation>
    <scope>NUCLEOTIDE SEQUENCE [LARGE SCALE GENOMIC DNA]</scope>
    <source>
        <strain evidence="15">G536</strain>
    </source>
</reference>
<evidence type="ECO:0000256" key="4">
    <source>
        <dbReference type="ARBA" id="ARBA00008008"/>
    </source>
</evidence>
<evidence type="ECO:0000256" key="12">
    <source>
        <dbReference type="SAM" id="MobiDB-lite"/>
    </source>
</evidence>
<dbReference type="STRING" id="2512241.A0A553I6K2"/>
<dbReference type="Proteomes" id="UP000319160">
    <property type="component" value="Unassembled WGS sequence"/>
</dbReference>
<evidence type="ECO:0000256" key="9">
    <source>
        <dbReference type="ARBA" id="ARBA00022975"/>
    </source>
</evidence>
<dbReference type="EMBL" id="VFLP01000014">
    <property type="protein sequence ID" value="TRX95829.1"/>
    <property type="molecule type" value="Genomic_DNA"/>
</dbReference>
<dbReference type="InterPro" id="IPR050074">
    <property type="entry name" value="DHO_dehydrogenase"/>
</dbReference>
<dbReference type="AlphaFoldDB" id="A0A553I6K2"/>
<gene>
    <name evidence="14" type="ORF">FHL15_003383</name>
</gene>
<keyword evidence="10 11" id="KW-0560">Oxidoreductase</keyword>
<dbReference type="InterPro" id="IPR005720">
    <property type="entry name" value="Dihydroorotate_DH_cat"/>
</dbReference>
<name>A0A553I6K2_9PEZI</name>
<dbReference type="Gene3D" id="2.30.26.10">
    <property type="entry name" value="Dihydroorotate Dehydrogenase A, chain A, domain 2"/>
    <property type="match status" value="1"/>
</dbReference>
<evidence type="ECO:0000256" key="1">
    <source>
        <dbReference type="ARBA" id="ARBA00001917"/>
    </source>
</evidence>
<dbReference type="InterPro" id="IPR013785">
    <property type="entry name" value="Aldolase_TIM"/>
</dbReference>
<dbReference type="GO" id="GO:0044205">
    <property type="term" value="P:'de novo' UMP biosynthetic process"/>
    <property type="evidence" value="ECO:0007669"/>
    <property type="project" value="UniProtKB-UniPathway"/>
</dbReference>
<feature type="region of interest" description="Disordered" evidence="12">
    <location>
        <begin position="203"/>
        <end position="224"/>
    </location>
</feature>
<feature type="domain" description="Dihydroorotate dehydrogenase catalytic" evidence="13">
    <location>
        <begin position="64"/>
        <end position="378"/>
    </location>
</feature>
<keyword evidence="6 11" id="KW-0963">Cytoplasm</keyword>
<evidence type="ECO:0000259" key="13">
    <source>
        <dbReference type="Pfam" id="PF01180"/>
    </source>
</evidence>
<evidence type="ECO:0000256" key="7">
    <source>
        <dbReference type="ARBA" id="ARBA00022630"/>
    </source>
</evidence>
<feature type="compositionally biased region" description="Basic and acidic residues" evidence="12">
    <location>
        <begin position="203"/>
        <end position="218"/>
    </location>
</feature>
<evidence type="ECO:0000256" key="6">
    <source>
        <dbReference type="ARBA" id="ARBA00022490"/>
    </source>
</evidence>
<keyword evidence="15" id="KW-1185">Reference proteome</keyword>
<keyword evidence="8 11" id="KW-0288">FMN</keyword>
<dbReference type="EC" id="1.3.98.1" evidence="11"/>
<comment type="subunit">
    <text evidence="11">Homodimer.</text>
</comment>
<dbReference type="Gene3D" id="3.20.20.70">
    <property type="entry name" value="Aldolase class I"/>
    <property type="match status" value="1"/>
</dbReference>
<dbReference type="UniPathway" id="UPA00070"/>
<keyword evidence="9 11" id="KW-0665">Pyrimidine biosynthesis</keyword>
<dbReference type="OrthoDB" id="14784at2759"/>
<accession>A0A553I6K2</accession>
<comment type="similarity">
    <text evidence="4 11">Belongs to the dihydroorotate dehydrogenase family. Type 1 subfamily.</text>
</comment>